<comment type="caution">
    <text evidence="2">The sequence shown here is derived from an EMBL/GenBank/DDBJ whole genome shotgun (WGS) entry which is preliminary data.</text>
</comment>
<evidence type="ECO:0000313" key="3">
    <source>
        <dbReference type="Proteomes" id="UP001177744"/>
    </source>
</evidence>
<dbReference type="EMBL" id="JAULJE010000020">
    <property type="protein sequence ID" value="KAK1331224.1"/>
    <property type="molecule type" value="Genomic_DNA"/>
</dbReference>
<gene>
    <name evidence="2" type="ORF">QTO34_009175</name>
</gene>
<evidence type="ECO:0000256" key="1">
    <source>
        <dbReference type="SAM" id="MobiDB-lite"/>
    </source>
</evidence>
<protein>
    <submittedName>
        <fullName evidence="2">Uncharacterized protein</fullName>
    </submittedName>
</protein>
<sequence>MSLLTCTHKELFDIEIGSQKNSKSRGSKSATPTEAKIFGYQGGLIALLAVPHNGLVPLDDDFRKCLGHVRHLNGAPNVQLVSFDDHPRGVDVELGIGEGFYKKRTSWLDSGSSLDPGLGDEITLCALHGGDVVKLLVILIEQHLVLRPDMRSGADVHDALQVGVSFNETFTEHLRQVVGLQGEYKIILLSWTTPAGGDPDNWNTVMQTPRGRLPRRGQGKSEGSDS</sequence>
<feature type="region of interest" description="Disordered" evidence="1">
    <location>
        <begin position="198"/>
        <end position="226"/>
    </location>
</feature>
<evidence type="ECO:0000313" key="2">
    <source>
        <dbReference type="EMBL" id="KAK1331224.1"/>
    </source>
</evidence>
<organism evidence="2 3">
    <name type="scientific">Cnephaeus nilssonii</name>
    <name type="common">Northern bat</name>
    <name type="synonym">Eptesicus nilssonii</name>
    <dbReference type="NCBI Taxonomy" id="3371016"/>
    <lineage>
        <taxon>Eukaryota</taxon>
        <taxon>Metazoa</taxon>
        <taxon>Chordata</taxon>
        <taxon>Craniata</taxon>
        <taxon>Vertebrata</taxon>
        <taxon>Euteleostomi</taxon>
        <taxon>Mammalia</taxon>
        <taxon>Eutheria</taxon>
        <taxon>Laurasiatheria</taxon>
        <taxon>Chiroptera</taxon>
        <taxon>Yangochiroptera</taxon>
        <taxon>Vespertilionidae</taxon>
        <taxon>Cnephaeus</taxon>
    </lineage>
</organism>
<accession>A0AA40HHA7</accession>
<proteinExistence type="predicted"/>
<dbReference type="AlphaFoldDB" id="A0AA40HHA7"/>
<keyword evidence="3" id="KW-1185">Reference proteome</keyword>
<name>A0AA40HHA7_CNENI</name>
<dbReference type="Proteomes" id="UP001177744">
    <property type="component" value="Unassembled WGS sequence"/>
</dbReference>
<reference evidence="2" key="1">
    <citation type="submission" date="2023-06" db="EMBL/GenBank/DDBJ databases">
        <title>Reference genome for the Northern bat (Eptesicus nilssonii), a most northern bat species.</title>
        <authorList>
            <person name="Laine V.N."/>
            <person name="Pulliainen A.T."/>
            <person name="Lilley T.M."/>
        </authorList>
    </citation>
    <scope>NUCLEOTIDE SEQUENCE</scope>
    <source>
        <strain evidence="2">BLF_Eptnil</strain>
        <tissue evidence="2">Kidney</tissue>
    </source>
</reference>